<proteinExistence type="inferred from homology"/>
<feature type="domain" description="Activator of Hsp90 ATPase homologue 1/2-like C-terminal" evidence="2">
    <location>
        <begin position="25"/>
        <end position="154"/>
    </location>
</feature>
<comment type="similarity">
    <text evidence="1">Belongs to the AHA1 family.</text>
</comment>
<gene>
    <name evidence="3" type="ORF">E3O46_06535</name>
</gene>
<comment type="caution">
    <text evidence="3">The sequence shown here is derived from an EMBL/GenBank/DDBJ whole genome shotgun (WGS) entry which is preliminary data.</text>
</comment>
<accession>A0ABY2IRA7</accession>
<dbReference type="Gene3D" id="3.30.530.20">
    <property type="match status" value="1"/>
</dbReference>
<dbReference type="Pfam" id="PF08327">
    <property type="entry name" value="AHSA1"/>
    <property type="match status" value="1"/>
</dbReference>
<name>A0ABY2IRA7_9MICO</name>
<dbReference type="CDD" id="cd08898">
    <property type="entry name" value="SRPBCC_CalC_Aha1-like_5"/>
    <property type="match status" value="1"/>
</dbReference>
<evidence type="ECO:0000313" key="3">
    <source>
        <dbReference type="EMBL" id="TFC21856.1"/>
    </source>
</evidence>
<dbReference type="InterPro" id="IPR013538">
    <property type="entry name" value="ASHA1/2-like_C"/>
</dbReference>
<reference evidence="3 4" key="1">
    <citation type="submission" date="2019-03" db="EMBL/GenBank/DDBJ databases">
        <title>Genomics of glacier-inhabiting Cryobacterium strains.</title>
        <authorList>
            <person name="Liu Q."/>
            <person name="Xin Y.-H."/>
        </authorList>
    </citation>
    <scope>NUCLEOTIDE SEQUENCE [LARGE SCALE GENOMIC DNA]</scope>
    <source>
        <strain evidence="3 4">MDB1-5</strain>
    </source>
</reference>
<dbReference type="EMBL" id="SOFS01000015">
    <property type="protein sequence ID" value="TFC21856.1"/>
    <property type="molecule type" value="Genomic_DNA"/>
</dbReference>
<keyword evidence="4" id="KW-1185">Reference proteome</keyword>
<dbReference type="Proteomes" id="UP000297604">
    <property type="component" value="Unassembled WGS sequence"/>
</dbReference>
<protein>
    <recommendedName>
        <fullName evidence="2">Activator of Hsp90 ATPase homologue 1/2-like C-terminal domain-containing protein</fullName>
    </recommendedName>
</protein>
<dbReference type="InterPro" id="IPR023393">
    <property type="entry name" value="START-like_dom_sf"/>
</dbReference>
<evidence type="ECO:0000313" key="4">
    <source>
        <dbReference type="Proteomes" id="UP000297604"/>
    </source>
</evidence>
<evidence type="ECO:0000259" key="2">
    <source>
        <dbReference type="Pfam" id="PF08327"/>
    </source>
</evidence>
<dbReference type="RefSeq" id="WP_134561353.1">
    <property type="nucleotide sequence ID" value="NZ_SOFS01000015.1"/>
</dbReference>
<evidence type="ECO:0000256" key="1">
    <source>
        <dbReference type="ARBA" id="ARBA00006817"/>
    </source>
</evidence>
<sequence length="157" mass="17103">MSTKINELSVVDADKFTVSRTITIAAPIEKVWAAVTEAQHIARWFPEHATLSPLAVGTTGVFGWSDHGDFPVRIEELDPPHMIAYRWGNSNAAASTLESGETTVFRFTLETVDAGTQLTVVESGFDALRDPAASMDGNRGGWDFELDELVAYLEGSE</sequence>
<organism evidence="3 4">
    <name type="scientific">Cryobacterium glucosi</name>
    <dbReference type="NCBI Taxonomy" id="1259175"/>
    <lineage>
        <taxon>Bacteria</taxon>
        <taxon>Bacillati</taxon>
        <taxon>Actinomycetota</taxon>
        <taxon>Actinomycetes</taxon>
        <taxon>Micrococcales</taxon>
        <taxon>Microbacteriaceae</taxon>
        <taxon>Cryobacterium</taxon>
    </lineage>
</organism>
<dbReference type="SUPFAM" id="SSF55961">
    <property type="entry name" value="Bet v1-like"/>
    <property type="match status" value="1"/>
</dbReference>